<feature type="compositionally biased region" description="Acidic residues" evidence="5">
    <location>
        <begin position="1317"/>
        <end position="1327"/>
    </location>
</feature>
<evidence type="ECO:0000313" key="7">
    <source>
        <dbReference type="EMBL" id="KAK4227939.1"/>
    </source>
</evidence>
<accession>A0AAN7BR25</accession>
<dbReference type="PROSITE" id="PS01359">
    <property type="entry name" value="ZF_PHD_1"/>
    <property type="match status" value="1"/>
</dbReference>
<feature type="compositionally biased region" description="Pro residues" evidence="5">
    <location>
        <begin position="140"/>
        <end position="150"/>
    </location>
</feature>
<feature type="compositionally biased region" description="Basic and acidic residues" evidence="5">
    <location>
        <begin position="172"/>
        <end position="182"/>
    </location>
</feature>
<name>A0AAN7BR25_9PEZI</name>
<dbReference type="Proteomes" id="UP001301958">
    <property type="component" value="Unassembled WGS sequence"/>
</dbReference>
<feature type="region of interest" description="Disordered" evidence="5">
    <location>
        <begin position="1"/>
        <end position="70"/>
    </location>
</feature>
<dbReference type="InterPro" id="IPR013083">
    <property type="entry name" value="Znf_RING/FYVE/PHD"/>
</dbReference>
<dbReference type="InterPro" id="IPR052819">
    <property type="entry name" value="Chromatin_regulatory_protein"/>
</dbReference>
<proteinExistence type="predicted"/>
<dbReference type="CDD" id="cd15535">
    <property type="entry name" value="PHD1_Rco1"/>
    <property type="match status" value="1"/>
</dbReference>
<organism evidence="7 8">
    <name type="scientific">Podospora fimiseda</name>
    <dbReference type="NCBI Taxonomy" id="252190"/>
    <lineage>
        <taxon>Eukaryota</taxon>
        <taxon>Fungi</taxon>
        <taxon>Dikarya</taxon>
        <taxon>Ascomycota</taxon>
        <taxon>Pezizomycotina</taxon>
        <taxon>Sordariomycetes</taxon>
        <taxon>Sordariomycetidae</taxon>
        <taxon>Sordariales</taxon>
        <taxon>Podosporaceae</taxon>
        <taxon>Podospora</taxon>
    </lineage>
</organism>
<dbReference type="GO" id="GO:0006357">
    <property type="term" value="P:regulation of transcription by RNA polymerase II"/>
    <property type="evidence" value="ECO:0007669"/>
    <property type="project" value="TreeGrafter"/>
</dbReference>
<feature type="compositionally biased region" description="Basic and acidic residues" evidence="5">
    <location>
        <begin position="665"/>
        <end position="674"/>
    </location>
</feature>
<dbReference type="PROSITE" id="PS50016">
    <property type="entry name" value="ZF_PHD_2"/>
    <property type="match status" value="1"/>
</dbReference>
<feature type="compositionally biased region" description="Low complexity" evidence="5">
    <location>
        <begin position="224"/>
        <end position="235"/>
    </location>
</feature>
<keyword evidence="8" id="KW-1185">Reference proteome</keyword>
<sequence>MPIGTISGNLRVSRSRISSPQNSSAGASESSKAVAGRSSGNGGNPHAPEPGQRTLLGWLEPPVQNNPSYQEAGLLRHGVVENMAPLGTMPKLGVFKQKPPQTPSHSAADKPVTASPTPASKPTTRIVLKNRAAPSLTPAPVSPQPPVPPAPEEDETEEEEDLGDGDAVDSEDERRMMDEHVQRTSAVSASSRSRRPLPYHDVNRNNRTPGKKSPIARGDGNLTRASAGRSASISSPYKQTPASVASPQADLKEFTDKVVEAAVNEALVHFRYPTAWALRTLYDEKSSSPEFLSMIRDVFTQKADANTLGKFTKELQALKKKGKKNNQACYYFVTPNTENLQPPHKPKAAPYSGLLKPHVVSHLAGLRQTRAQERQRQLELMQQQREVKQEKSAPTPQPEPAPEPQPRAEPQPEPQPQPEKESELQPEPEPEPEPELVHVPTPSPAPEPDQAPAQVSEPTPEPAPEPVPEPIQEPEAEAEEPPRKKRKSARRLEPVAKMTPNGVNGKSIAETPSRRRTRAASIASTSSSLSSAVSMSPPAAPALSVPSAPQASKAEEEEVVDAPLSRNSPAPTSQPITKQRRRPIALRKSKGGNVSPSRLSPTASAAPRPSRSASNSRRQTPAAEQPPATEEQPYEMPAVVDTPNFPNVNGKKSKASQLVFTSKVGKIDDNDPNVRLRQNARKVTNAAPWEISNARADATPSRRHESLEDATEFETPGEIAPPPRPRTSLPGARPTPAPREGRSTRSSRKRSHDEIEEEPPSPSIPASIAPSTAANSRAGTPALRPTKKPRTGLRVKNSPAKKKNGPLGGGARANGDRSSPMPNEGPLREDDNDDFCSSCSNSGELVCCDGCVRSFHFNCVDPPLNPDTMPDNKEWFCQVCRTTRNPSAFPEHTGPFAMLFEQLDAKNSNAFGLPLEVRELFENVRTAPTGEYLDAAVVKPTARKKKNEEEAPDFFRLRDSEGKPALCHGCHKHSIANRAIIPCSACGIFWHIDCLDPPLANPPPLRNWKCPLHIDELLPKLPGQLAPAHRYRKIKNSTDIRPAFSRGFVNNGYIDVIPDDSQPASGWRSVETYGRTVRLPEKGIKLDFLSRARENRKGKPIPPLNTTSEATAPVKAPPAPQERTLDEQMAARNLAQLSGAGSTGISTLVDAMISQAEPSMIDLIARANASHFHDVNQLNQMDKQSLRAVLALAESLGSQVRQLLNAPATENPQVSEETVVPVPSLTNSQSDGESEEVATNVEDGNDDASKSLASPAATDDVPAMTQGEKTPVLDQSPAAPPLEETIGVEATLPPTPTKAPAGSSEPVVVEPLSDDKNDVEENGMDLD</sequence>
<keyword evidence="2 4" id="KW-0863">Zinc-finger</keyword>
<feature type="compositionally biased region" description="Low complexity" evidence="5">
    <location>
        <begin position="15"/>
        <end position="24"/>
    </location>
</feature>
<dbReference type="SMART" id="SM00249">
    <property type="entry name" value="PHD"/>
    <property type="match status" value="2"/>
</dbReference>
<dbReference type="Pfam" id="PF00628">
    <property type="entry name" value="PHD"/>
    <property type="match status" value="1"/>
</dbReference>
<evidence type="ECO:0000256" key="5">
    <source>
        <dbReference type="SAM" id="MobiDB-lite"/>
    </source>
</evidence>
<keyword evidence="3" id="KW-0862">Zinc</keyword>
<comment type="caution">
    <text evidence="7">The sequence shown here is derived from an EMBL/GenBank/DDBJ whole genome shotgun (WGS) entry which is preliminary data.</text>
</comment>
<feature type="domain" description="PHD-type" evidence="6">
    <location>
        <begin position="833"/>
        <end position="883"/>
    </location>
</feature>
<feature type="compositionally biased region" description="Polar residues" evidence="5">
    <location>
        <begin position="1207"/>
        <end position="1216"/>
    </location>
</feature>
<evidence type="ECO:0000256" key="3">
    <source>
        <dbReference type="ARBA" id="ARBA00022833"/>
    </source>
</evidence>
<dbReference type="PANTHER" id="PTHR47636:SF1">
    <property type="entry name" value="TRANSCRIPTIONAL REGULATORY PROTEIN RCO1"/>
    <property type="match status" value="1"/>
</dbReference>
<evidence type="ECO:0000256" key="4">
    <source>
        <dbReference type="PROSITE-ProRule" id="PRU00146"/>
    </source>
</evidence>
<evidence type="ECO:0000256" key="2">
    <source>
        <dbReference type="ARBA" id="ARBA00022771"/>
    </source>
</evidence>
<feature type="compositionally biased region" description="Acidic residues" evidence="5">
    <location>
        <begin position="424"/>
        <end position="434"/>
    </location>
</feature>
<feature type="compositionally biased region" description="Basic residues" evidence="5">
    <location>
        <begin position="578"/>
        <end position="590"/>
    </location>
</feature>
<evidence type="ECO:0000259" key="6">
    <source>
        <dbReference type="PROSITE" id="PS50016"/>
    </source>
</evidence>
<feature type="compositionally biased region" description="Pro residues" evidence="5">
    <location>
        <begin position="459"/>
        <end position="471"/>
    </location>
</feature>
<dbReference type="GO" id="GO:0032221">
    <property type="term" value="C:Rpd3S complex"/>
    <property type="evidence" value="ECO:0007669"/>
    <property type="project" value="TreeGrafter"/>
</dbReference>
<evidence type="ECO:0000256" key="1">
    <source>
        <dbReference type="ARBA" id="ARBA00022723"/>
    </source>
</evidence>
<feature type="compositionally biased region" description="Acidic residues" evidence="5">
    <location>
        <begin position="151"/>
        <end position="171"/>
    </location>
</feature>
<feature type="region of interest" description="Disordered" evidence="5">
    <location>
        <begin position="1207"/>
        <end position="1327"/>
    </location>
</feature>
<feature type="region of interest" description="Disordered" evidence="5">
    <location>
        <begin position="370"/>
        <end position="832"/>
    </location>
</feature>
<evidence type="ECO:0000313" key="8">
    <source>
        <dbReference type="Proteomes" id="UP001301958"/>
    </source>
</evidence>
<feature type="compositionally biased region" description="Pro residues" evidence="5">
    <location>
        <begin position="395"/>
        <end position="417"/>
    </location>
</feature>
<dbReference type="PANTHER" id="PTHR47636">
    <property type="entry name" value="TRANSCRIPTIONAL REGULATORY PROTEIN RCO1"/>
    <property type="match status" value="1"/>
</dbReference>
<dbReference type="SUPFAM" id="SSF57903">
    <property type="entry name" value="FYVE/PHD zinc finger"/>
    <property type="match status" value="2"/>
</dbReference>
<feature type="region of interest" description="Disordered" evidence="5">
    <location>
        <begin position="1095"/>
        <end position="1123"/>
    </location>
</feature>
<feature type="compositionally biased region" description="Low complexity" evidence="5">
    <location>
        <begin position="111"/>
        <end position="124"/>
    </location>
</feature>
<dbReference type="Gene3D" id="2.30.30.1150">
    <property type="match status" value="1"/>
</dbReference>
<reference evidence="7" key="1">
    <citation type="journal article" date="2023" name="Mol. Phylogenet. Evol.">
        <title>Genome-scale phylogeny and comparative genomics of the fungal order Sordariales.</title>
        <authorList>
            <person name="Hensen N."/>
            <person name="Bonometti L."/>
            <person name="Westerberg I."/>
            <person name="Brannstrom I.O."/>
            <person name="Guillou S."/>
            <person name="Cros-Aarteil S."/>
            <person name="Calhoun S."/>
            <person name="Haridas S."/>
            <person name="Kuo A."/>
            <person name="Mondo S."/>
            <person name="Pangilinan J."/>
            <person name="Riley R."/>
            <person name="LaButti K."/>
            <person name="Andreopoulos B."/>
            <person name="Lipzen A."/>
            <person name="Chen C."/>
            <person name="Yan M."/>
            <person name="Daum C."/>
            <person name="Ng V."/>
            <person name="Clum A."/>
            <person name="Steindorff A."/>
            <person name="Ohm R.A."/>
            <person name="Martin F."/>
            <person name="Silar P."/>
            <person name="Natvig D.O."/>
            <person name="Lalanne C."/>
            <person name="Gautier V."/>
            <person name="Ament-Velasquez S.L."/>
            <person name="Kruys A."/>
            <person name="Hutchinson M.I."/>
            <person name="Powell A.J."/>
            <person name="Barry K."/>
            <person name="Miller A.N."/>
            <person name="Grigoriev I.V."/>
            <person name="Debuchy R."/>
            <person name="Gladieux P."/>
            <person name="Hiltunen Thoren M."/>
            <person name="Johannesson H."/>
        </authorList>
    </citation>
    <scope>NUCLEOTIDE SEQUENCE</scope>
    <source>
        <strain evidence="7">CBS 990.96</strain>
    </source>
</reference>
<feature type="compositionally biased region" description="Low complexity" evidence="5">
    <location>
        <begin position="595"/>
        <end position="618"/>
    </location>
</feature>
<feature type="compositionally biased region" description="Polar residues" evidence="5">
    <location>
        <begin position="565"/>
        <end position="577"/>
    </location>
</feature>
<dbReference type="GO" id="GO:0008270">
    <property type="term" value="F:zinc ion binding"/>
    <property type="evidence" value="ECO:0007669"/>
    <property type="project" value="UniProtKB-KW"/>
</dbReference>
<dbReference type="CDD" id="cd15534">
    <property type="entry name" value="PHD2_PHF12_Rco1"/>
    <property type="match status" value="1"/>
</dbReference>
<feature type="compositionally biased region" description="Polar residues" evidence="5">
    <location>
        <begin position="1"/>
        <end position="12"/>
    </location>
</feature>
<dbReference type="EMBL" id="MU865325">
    <property type="protein sequence ID" value="KAK4227939.1"/>
    <property type="molecule type" value="Genomic_DNA"/>
</dbReference>
<dbReference type="InterPro" id="IPR019786">
    <property type="entry name" value="Zinc_finger_PHD-type_CS"/>
</dbReference>
<dbReference type="InterPro" id="IPR019787">
    <property type="entry name" value="Znf_PHD-finger"/>
</dbReference>
<feature type="compositionally biased region" description="Low complexity" evidence="5">
    <location>
        <begin position="764"/>
        <end position="774"/>
    </location>
</feature>
<gene>
    <name evidence="7" type="ORF">QBC38DRAFT_443292</name>
</gene>
<dbReference type="InterPro" id="IPR011011">
    <property type="entry name" value="Znf_FYVE_PHD"/>
</dbReference>
<keyword evidence="1" id="KW-0479">Metal-binding</keyword>
<feature type="region of interest" description="Disordered" evidence="5">
    <location>
        <begin position="90"/>
        <end position="244"/>
    </location>
</feature>
<reference evidence="7" key="2">
    <citation type="submission" date="2023-05" db="EMBL/GenBank/DDBJ databases">
        <authorList>
            <consortium name="Lawrence Berkeley National Laboratory"/>
            <person name="Steindorff A."/>
            <person name="Hensen N."/>
            <person name="Bonometti L."/>
            <person name="Westerberg I."/>
            <person name="Brannstrom I.O."/>
            <person name="Guillou S."/>
            <person name="Cros-Aarteil S."/>
            <person name="Calhoun S."/>
            <person name="Haridas S."/>
            <person name="Kuo A."/>
            <person name="Mondo S."/>
            <person name="Pangilinan J."/>
            <person name="Riley R."/>
            <person name="Labutti K."/>
            <person name="Andreopoulos B."/>
            <person name="Lipzen A."/>
            <person name="Chen C."/>
            <person name="Yanf M."/>
            <person name="Daum C."/>
            <person name="Ng V."/>
            <person name="Clum A."/>
            <person name="Ohm R."/>
            <person name="Martin F."/>
            <person name="Silar P."/>
            <person name="Natvig D."/>
            <person name="Lalanne C."/>
            <person name="Gautier V."/>
            <person name="Ament-Velasquez S.L."/>
            <person name="Kruys A."/>
            <person name="Hutchinson M.I."/>
            <person name="Powell A.J."/>
            <person name="Barry K."/>
            <person name="Miller A.N."/>
            <person name="Grigoriev I.V."/>
            <person name="Debuchy R."/>
            <person name="Gladieux P."/>
            <person name="Thoren M.H."/>
            <person name="Johannesson H."/>
        </authorList>
    </citation>
    <scope>NUCLEOTIDE SEQUENCE</scope>
    <source>
        <strain evidence="7">CBS 990.96</strain>
    </source>
</reference>
<protein>
    <recommendedName>
        <fullName evidence="6">PHD-type domain-containing protein</fullName>
    </recommendedName>
</protein>
<dbReference type="Gene3D" id="3.30.40.10">
    <property type="entry name" value="Zinc/RING finger domain, C3HC4 (zinc finger)"/>
    <property type="match status" value="1"/>
</dbReference>
<dbReference type="InterPro" id="IPR001965">
    <property type="entry name" value="Znf_PHD"/>
</dbReference>
<feature type="compositionally biased region" description="Low complexity" evidence="5">
    <location>
        <begin position="519"/>
        <end position="552"/>
    </location>
</feature>
<feature type="compositionally biased region" description="Basic residues" evidence="5">
    <location>
        <begin position="785"/>
        <end position="804"/>
    </location>
</feature>